<dbReference type="CDD" id="cd05403">
    <property type="entry name" value="NT_KNTase_like"/>
    <property type="match status" value="1"/>
</dbReference>
<dbReference type="PANTHER" id="PTHR33933:SF1">
    <property type="entry name" value="PROTEIN ADENYLYLTRANSFERASE MNTA-RELATED"/>
    <property type="match status" value="1"/>
</dbReference>
<keyword evidence="3" id="KW-1185">Reference proteome</keyword>
<sequence length="168" mass="18965">MRRRANGICLDRRFSLSLPSTKWLRTERFVNLHVDAETARAAEVFLQRVAGRYAVSRAILFGSRARDTHDPESDADIAVILPGQHSKRIPIALEMAGIAFDVLLETGVLIEALPLWEDEMQHPESFSNPALIENIRRDGIPLCVRRRAVASREPGSFVTKVRQRMLPP</sequence>
<dbReference type="InterPro" id="IPR043519">
    <property type="entry name" value="NT_sf"/>
</dbReference>
<dbReference type="Gene3D" id="3.30.460.10">
    <property type="entry name" value="Beta Polymerase, domain 2"/>
    <property type="match status" value="1"/>
</dbReference>
<dbReference type="Proteomes" id="UP000256838">
    <property type="component" value="Unassembled WGS sequence"/>
</dbReference>
<dbReference type="InterPro" id="IPR002934">
    <property type="entry name" value="Polymerase_NTP_transf_dom"/>
</dbReference>
<dbReference type="OrthoDB" id="9803106at2"/>
<gene>
    <name evidence="2" type="ORF">DWV00_24465</name>
</gene>
<protein>
    <recommendedName>
        <fullName evidence="1">Polymerase nucleotidyl transferase domain-containing protein</fullName>
    </recommendedName>
</protein>
<dbReference type="GO" id="GO:0016779">
    <property type="term" value="F:nucleotidyltransferase activity"/>
    <property type="evidence" value="ECO:0007669"/>
    <property type="project" value="InterPro"/>
</dbReference>
<name>A0A3D8JT10_9BURK</name>
<dbReference type="EMBL" id="QRGA01000015">
    <property type="protein sequence ID" value="RDU96263.1"/>
    <property type="molecule type" value="Genomic_DNA"/>
</dbReference>
<dbReference type="PANTHER" id="PTHR33933">
    <property type="entry name" value="NUCLEOTIDYLTRANSFERASE"/>
    <property type="match status" value="1"/>
</dbReference>
<organism evidence="2 3">
    <name type="scientific">Trinickia dinghuensis</name>
    <dbReference type="NCBI Taxonomy" id="2291023"/>
    <lineage>
        <taxon>Bacteria</taxon>
        <taxon>Pseudomonadati</taxon>
        <taxon>Pseudomonadota</taxon>
        <taxon>Betaproteobacteria</taxon>
        <taxon>Burkholderiales</taxon>
        <taxon>Burkholderiaceae</taxon>
        <taxon>Trinickia</taxon>
    </lineage>
</organism>
<evidence type="ECO:0000313" key="2">
    <source>
        <dbReference type="EMBL" id="RDU96263.1"/>
    </source>
</evidence>
<evidence type="ECO:0000259" key="1">
    <source>
        <dbReference type="Pfam" id="PF01909"/>
    </source>
</evidence>
<dbReference type="InterPro" id="IPR052548">
    <property type="entry name" value="Type_VII_TA_antitoxin"/>
</dbReference>
<dbReference type="AlphaFoldDB" id="A0A3D8JT10"/>
<feature type="domain" description="Polymerase nucleotidyl transferase" evidence="1">
    <location>
        <begin position="46"/>
        <end position="110"/>
    </location>
</feature>
<comment type="caution">
    <text evidence="2">The sequence shown here is derived from an EMBL/GenBank/DDBJ whole genome shotgun (WGS) entry which is preliminary data.</text>
</comment>
<evidence type="ECO:0000313" key="3">
    <source>
        <dbReference type="Proteomes" id="UP000256838"/>
    </source>
</evidence>
<dbReference type="SUPFAM" id="SSF81301">
    <property type="entry name" value="Nucleotidyltransferase"/>
    <property type="match status" value="1"/>
</dbReference>
<dbReference type="Pfam" id="PF01909">
    <property type="entry name" value="NTP_transf_2"/>
    <property type="match status" value="1"/>
</dbReference>
<reference evidence="2 3" key="1">
    <citation type="submission" date="2018-08" db="EMBL/GenBank/DDBJ databases">
        <title>Paraburkholderia sp. DHOM06 isolated from forest soil.</title>
        <authorList>
            <person name="Gao Z.-H."/>
            <person name="Qiu L.-H."/>
        </authorList>
    </citation>
    <scope>NUCLEOTIDE SEQUENCE [LARGE SCALE GENOMIC DNA]</scope>
    <source>
        <strain evidence="2 3">DHOM06</strain>
    </source>
</reference>
<accession>A0A3D8JT10</accession>
<proteinExistence type="predicted"/>